<keyword evidence="1" id="KW-0812">Transmembrane</keyword>
<dbReference type="EMBL" id="CAJSTJ010000099">
    <property type="protein sequence ID" value="CAG7556491.1"/>
    <property type="molecule type" value="Genomic_DNA"/>
</dbReference>
<reference evidence="2" key="1">
    <citation type="submission" date="2021-05" db="EMBL/GenBank/DDBJ databases">
        <authorList>
            <person name="Khan N."/>
        </authorList>
    </citation>
    <scope>NUCLEOTIDE SEQUENCE</scope>
</reference>
<protein>
    <submittedName>
        <fullName evidence="2">Uncharacterized protein</fullName>
    </submittedName>
</protein>
<feature type="transmembrane region" description="Helical" evidence="1">
    <location>
        <begin position="52"/>
        <end position="71"/>
    </location>
</feature>
<evidence type="ECO:0000313" key="2">
    <source>
        <dbReference type="EMBL" id="CAG7556491.1"/>
    </source>
</evidence>
<proteinExistence type="predicted"/>
<sequence length="646" mass="71813">MSYEPVVNSLPGGPIESQEVDERASIPLGWHKYPHTLRLGHFEFLTSWTWDIVLTFTPACFFALAVAALCLNGDPISSYGDKVLNLTLLSPTIYPIIFAAVASRFFKNFARWRLEKRKGIELATLEQIFGSQNLAGAVERLVFVRTKVLIGIGIVLTWGLSPLGGQGAARLLSKEEAATYNRSTVYYADPAQQHSWFEGAAGLQDSRGSVNTLYTASLLASPAQKGSPVDLWGLPKIPQWPHNLETNGKRTINRDALDTGEESYVSLLGVQIQGLDIDSDMTQYNLTIQTSYFDFDCQNPKTGLLLNESTNYFPEWLNLSAVFAAGSPPSSSAAYVWFPNLTETYPEIERKPIPLEAVPPARMIYASQDRNDSAPLYGLYSLFNCSMRPVAVETDILCNSSSTALRYCWAIRQRQLSSSWLHNLLSQWKVVDGIRDVYAMSSTDNYLAGEKYPFGRKVTSNWAKVPLEGFSRRLTTAFNTYLEASLNPFNHTNVSFRSQPPEKRLNSSHTVEVFMNRTEAVAATRYGAFRVNRHWVTVLMITTICLQILAIAGLVLQGIIRGPDILGFASSLTRENPYMGLPQGGSGLDGPARARALGNLRVHLSDINPKDEVGYIVFKTVPSAGRPVGDERDEDWRGLSTKRLYF</sequence>
<gene>
    <name evidence="2" type="ORF">FEQUK3_LOCUS2192</name>
</gene>
<evidence type="ECO:0000256" key="1">
    <source>
        <dbReference type="SAM" id="Phobius"/>
    </source>
</evidence>
<feature type="transmembrane region" description="Helical" evidence="1">
    <location>
        <begin position="83"/>
        <end position="106"/>
    </location>
</feature>
<name>A0A8J2N7Q3_FUSEQ</name>
<dbReference type="Proteomes" id="UP000693738">
    <property type="component" value="Unassembled WGS sequence"/>
</dbReference>
<evidence type="ECO:0000313" key="3">
    <source>
        <dbReference type="Proteomes" id="UP000693738"/>
    </source>
</evidence>
<accession>A0A8J2N7Q3</accession>
<comment type="caution">
    <text evidence="2">The sequence shown here is derived from an EMBL/GenBank/DDBJ whole genome shotgun (WGS) entry which is preliminary data.</text>
</comment>
<keyword evidence="1" id="KW-0472">Membrane</keyword>
<organism evidence="2 3">
    <name type="scientific">Fusarium equiseti</name>
    <name type="common">Fusarium scirpi</name>
    <dbReference type="NCBI Taxonomy" id="61235"/>
    <lineage>
        <taxon>Eukaryota</taxon>
        <taxon>Fungi</taxon>
        <taxon>Dikarya</taxon>
        <taxon>Ascomycota</taxon>
        <taxon>Pezizomycotina</taxon>
        <taxon>Sordariomycetes</taxon>
        <taxon>Hypocreomycetidae</taxon>
        <taxon>Hypocreales</taxon>
        <taxon>Nectriaceae</taxon>
        <taxon>Fusarium</taxon>
        <taxon>Fusarium incarnatum-equiseti species complex</taxon>
    </lineage>
</organism>
<keyword evidence="1" id="KW-1133">Transmembrane helix</keyword>
<dbReference type="AlphaFoldDB" id="A0A8J2N7Q3"/>
<feature type="transmembrane region" description="Helical" evidence="1">
    <location>
        <begin position="535"/>
        <end position="556"/>
    </location>
</feature>